<gene>
    <name evidence="1" type="ORF">E1262_14370</name>
</gene>
<dbReference type="AlphaFoldDB" id="A0A4R5ACG1"/>
<evidence type="ECO:0000313" key="2">
    <source>
        <dbReference type="Proteomes" id="UP000295217"/>
    </source>
</evidence>
<dbReference type="RefSeq" id="WP_132103823.1">
    <property type="nucleotide sequence ID" value="NZ_SMLB01000017.1"/>
</dbReference>
<proteinExistence type="predicted"/>
<accession>A0A4R5ACG1</accession>
<comment type="caution">
    <text evidence="1">The sequence shown here is derived from an EMBL/GenBank/DDBJ whole genome shotgun (WGS) entry which is preliminary data.</text>
</comment>
<protein>
    <submittedName>
        <fullName evidence="1">Uncharacterized protein</fullName>
    </submittedName>
</protein>
<dbReference type="EMBL" id="SMLB01000017">
    <property type="protein sequence ID" value="TDD68926.1"/>
    <property type="molecule type" value="Genomic_DNA"/>
</dbReference>
<reference evidence="1 2" key="1">
    <citation type="submission" date="2019-02" db="EMBL/GenBank/DDBJ databases">
        <title>Draft genome sequences of novel Actinobacteria.</title>
        <authorList>
            <person name="Sahin N."/>
            <person name="Ay H."/>
            <person name="Saygin H."/>
        </authorList>
    </citation>
    <scope>NUCLEOTIDE SEQUENCE [LARGE SCALE GENOMIC DNA]</scope>
    <source>
        <strain evidence="1 2">8K307</strain>
    </source>
</reference>
<name>A0A4R5ACG1_9ACTN</name>
<organism evidence="1 2">
    <name type="scientific">Jiangella aurantiaca</name>
    <dbReference type="NCBI Taxonomy" id="2530373"/>
    <lineage>
        <taxon>Bacteria</taxon>
        <taxon>Bacillati</taxon>
        <taxon>Actinomycetota</taxon>
        <taxon>Actinomycetes</taxon>
        <taxon>Jiangellales</taxon>
        <taxon>Jiangellaceae</taxon>
        <taxon>Jiangella</taxon>
    </lineage>
</organism>
<evidence type="ECO:0000313" key="1">
    <source>
        <dbReference type="EMBL" id="TDD68926.1"/>
    </source>
</evidence>
<keyword evidence="2" id="KW-1185">Reference proteome</keyword>
<dbReference type="Proteomes" id="UP000295217">
    <property type="component" value="Unassembled WGS sequence"/>
</dbReference>
<sequence length="72" mass="7418">MVEIAGPRVENLVDLGAMLAARDGDSVKVEGVSDPDDADGVLYESGQVLPGPNAIIAGPTFAEWLEGDGHGR</sequence>
<dbReference type="OrthoDB" id="9774199at2"/>